<dbReference type="GeneID" id="106075228"/>
<evidence type="ECO:0000313" key="4">
    <source>
        <dbReference type="RefSeq" id="XP_055899798.1"/>
    </source>
</evidence>
<name>A0A9W3BK44_BIOGL</name>
<reference evidence="4 5" key="1">
    <citation type="submission" date="2025-04" db="UniProtKB">
        <authorList>
            <consortium name="RefSeq"/>
        </authorList>
    </citation>
    <scope>IDENTIFICATION</scope>
</reference>
<proteinExistence type="predicted"/>
<evidence type="ECO:0000313" key="3">
    <source>
        <dbReference type="Proteomes" id="UP001165740"/>
    </source>
</evidence>
<dbReference type="RefSeq" id="XP_055899801.1">
    <property type="nucleotide sequence ID" value="XM_056043826.1"/>
</dbReference>
<accession>A0A9W3BK44</accession>
<protein>
    <submittedName>
        <fullName evidence="4 5">Uncharacterized protein LOC106075228</fullName>
    </submittedName>
</protein>
<evidence type="ECO:0000256" key="2">
    <source>
        <dbReference type="SAM" id="Phobius"/>
    </source>
</evidence>
<keyword evidence="2" id="KW-0812">Transmembrane</keyword>
<keyword evidence="2" id="KW-0472">Membrane</keyword>
<feature type="region of interest" description="Disordered" evidence="1">
    <location>
        <begin position="169"/>
        <end position="195"/>
    </location>
</feature>
<dbReference type="AlphaFoldDB" id="A0A9W3BK44"/>
<dbReference type="RefSeq" id="XP_055899800.1">
    <property type="nucleotide sequence ID" value="XM_056043825.1"/>
</dbReference>
<evidence type="ECO:0000313" key="9">
    <source>
        <dbReference type="RefSeq" id="XP_055899803.1"/>
    </source>
</evidence>
<evidence type="ECO:0000313" key="6">
    <source>
        <dbReference type="RefSeq" id="XP_055899800.1"/>
    </source>
</evidence>
<feature type="compositionally biased region" description="Low complexity" evidence="1">
    <location>
        <begin position="176"/>
        <end position="195"/>
    </location>
</feature>
<dbReference type="RefSeq" id="XP_055899798.1">
    <property type="nucleotide sequence ID" value="XM_056043823.1"/>
</dbReference>
<evidence type="ECO:0000313" key="5">
    <source>
        <dbReference type="RefSeq" id="XP_055899799.1"/>
    </source>
</evidence>
<evidence type="ECO:0000256" key="1">
    <source>
        <dbReference type="SAM" id="MobiDB-lite"/>
    </source>
</evidence>
<dbReference type="Proteomes" id="UP001165740">
    <property type="component" value="Chromosome 10"/>
</dbReference>
<sequence length="581" mass="64102">MCYHFWNSLNLLDVSTLVLVGYFSIMVPSFGYSNNVPDTCGDHFFLPTFPECDVYLEAIRCHNNSPVVIITLTTPSGENVHSFEPTIGDGVDLNLYTINKNKYPGLIARSSDEISLYLHRDLGDSMIVFPIDALGREYELSRMAGGDDYGNTAALLLFTPFNNTSISVTPMKESNSDAPSGPATTASSIPSSSPTYATPLKPENIFLDAFEIRHYYVDRSKRYRLHSNDVFGVVLLQSVDALVPNETLCKDVNLSLFDFVPPYSVRGRHFYIAFPNTTDISIYIHGLPNTTVDITSDWSSSEVHLDHLGTNLSHIRKTASAWLSASQAVSVYLRVPMCNGSSPCHDSGFFLTSVEHYFTCEGNRTHDGCLCTCPSFFERSMDPASFHFLHNSSDSLPTSVYPLMVGALFDITTTIQSAFEDADYVTVTTNNSFLVFRYDLTNLNFLPSGGMLPHSKCSQAHSRALFVTCDEAAEAPDTTHSSHYSVPNQCSCEFLEKPTDPILGDRVGEVVVAPPSSGKKSGPSDYWETGDEDTARPLIAVIVSLCVAIFAVIALISGYMLVELTSRRKHVRNPKIRPFVS</sequence>
<keyword evidence="3" id="KW-1185">Reference proteome</keyword>
<feature type="transmembrane region" description="Helical" evidence="2">
    <location>
        <begin position="538"/>
        <end position="562"/>
    </location>
</feature>
<dbReference type="RefSeq" id="XP_055899802.1">
    <property type="nucleotide sequence ID" value="XM_056043827.1"/>
</dbReference>
<dbReference type="RefSeq" id="XP_055899799.1">
    <property type="nucleotide sequence ID" value="XM_056043824.1"/>
</dbReference>
<dbReference type="OrthoDB" id="6107520at2759"/>
<keyword evidence="2" id="KW-1133">Transmembrane helix</keyword>
<organism evidence="3 4">
    <name type="scientific">Biomphalaria glabrata</name>
    <name type="common">Bloodfluke planorb</name>
    <name type="synonym">Freshwater snail</name>
    <dbReference type="NCBI Taxonomy" id="6526"/>
    <lineage>
        <taxon>Eukaryota</taxon>
        <taxon>Metazoa</taxon>
        <taxon>Spiralia</taxon>
        <taxon>Lophotrochozoa</taxon>
        <taxon>Mollusca</taxon>
        <taxon>Gastropoda</taxon>
        <taxon>Heterobranchia</taxon>
        <taxon>Euthyneura</taxon>
        <taxon>Panpulmonata</taxon>
        <taxon>Hygrophila</taxon>
        <taxon>Lymnaeoidea</taxon>
        <taxon>Planorbidae</taxon>
        <taxon>Biomphalaria</taxon>
    </lineage>
</organism>
<evidence type="ECO:0000313" key="7">
    <source>
        <dbReference type="RefSeq" id="XP_055899801.1"/>
    </source>
</evidence>
<gene>
    <name evidence="4 5 6 7 8 9" type="primary">LOC106075228</name>
</gene>
<dbReference type="RefSeq" id="XP_055899803.1">
    <property type="nucleotide sequence ID" value="XM_056043828.1"/>
</dbReference>
<evidence type="ECO:0000313" key="8">
    <source>
        <dbReference type="RefSeq" id="XP_055899802.1"/>
    </source>
</evidence>